<reference evidence="3 4" key="1">
    <citation type="journal article" date="2006" name="Nature">
        <title>Global trends of whole-genome duplications revealed by the ciliate Paramecium tetraurelia.</title>
        <authorList>
            <consortium name="Genoscope"/>
            <person name="Aury J.-M."/>
            <person name="Jaillon O."/>
            <person name="Duret L."/>
            <person name="Noel B."/>
            <person name="Jubin C."/>
            <person name="Porcel B.M."/>
            <person name="Segurens B."/>
            <person name="Daubin V."/>
            <person name="Anthouard V."/>
            <person name="Aiach N."/>
            <person name="Arnaiz O."/>
            <person name="Billaut A."/>
            <person name="Beisson J."/>
            <person name="Blanc I."/>
            <person name="Bouhouche K."/>
            <person name="Camara F."/>
            <person name="Duharcourt S."/>
            <person name="Guigo R."/>
            <person name="Gogendeau D."/>
            <person name="Katinka M."/>
            <person name="Keller A.-M."/>
            <person name="Kissmehl R."/>
            <person name="Klotz C."/>
            <person name="Koll F."/>
            <person name="Le Moue A."/>
            <person name="Lepere C."/>
            <person name="Malinsky S."/>
            <person name="Nowacki M."/>
            <person name="Nowak J.K."/>
            <person name="Plattner H."/>
            <person name="Poulain J."/>
            <person name="Ruiz F."/>
            <person name="Serrano V."/>
            <person name="Zagulski M."/>
            <person name="Dessen P."/>
            <person name="Betermier M."/>
            <person name="Weissenbach J."/>
            <person name="Scarpelli C."/>
            <person name="Schachter V."/>
            <person name="Sperling L."/>
            <person name="Meyer E."/>
            <person name="Cohen J."/>
            <person name="Wincker P."/>
        </authorList>
    </citation>
    <scope>NUCLEOTIDE SEQUENCE [LARGE SCALE GENOMIC DNA]</scope>
    <source>
        <strain evidence="3 4">Stock d4-2</strain>
    </source>
</reference>
<keyword evidence="4" id="KW-1185">Reference proteome</keyword>
<feature type="domain" description="Guanylate-binding protein/Atlastin C-terminal" evidence="2">
    <location>
        <begin position="222"/>
        <end position="504"/>
    </location>
</feature>
<dbReference type="InterPro" id="IPR003191">
    <property type="entry name" value="Guanylate-bd/ATL_C"/>
</dbReference>
<dbReference type="PANTHER" id="PTHR10751">
    <property type="entry name" value="GUANYLATE BINDING PROTEIN"/>
    <property type="match status" value="1"/>
</dbReference>
<dbReference type="RefSeq" id="XP_001438775.1">
    <property type="nucleotide sequence ID" value="XM_001438738.1"/>
</dbReference>
<dbReference type="SUPFAM" id="SSF48340">
    <property type="entry name" value="Interferon-induced guanylate-binding protein 1 (GBP1), C-terminal domain"/>
    <property type="match status" value="1"/>
</dbReference>
<keyword evidence="1" id="KW-0175">Coiled coil</keyword>
<dbReference type="OMA" id="FMEDRKT"/>
<feature type="coiled-coil region" evidence="1">
    <location>
        <begin position="555"/>
        <end position="596"/>
    </location>
</feature>
<sequence>MSDNQFKFKYYLNFMDIYQLLSFDGFNNTLEIILNKLACQKLQQIQNNLNIICIIGSQKSGKSWLLNKLFMQGQGFQSSTKGFYFTYDGQLIIDTEGLGCGDQRKDIQIILLASLLSSVVIYCGYSVEDFELMINLEDYEDFLPPFIWVLRDIQNKDALQPKELLERQFKSQNRVKKHLLKLFSDCVTIPSSSESIEFIDSMALLRRKVLNYAKPKKIYQNIYLNGPLLVEMIQMVVTKFNSNQPVDLRQVTETIVDRQSTVLLNEAFKKYEQSITQLKLPTCSFEELKNHHKDSELKALEYLKSKINDKDLNDDLHQMCKETFKEICKRNEQEATNLCNQFINQEFQTLQKRLSEYRSILEFERDIKLFYQFLLEHGPKTVLKQQVYQEFYNKMMTEGTNMFIKQQNQQQQQQQQQPLQIKNENISTEKDKTINELICKVKEQENKVYSQQSQIKLLEEQLFSSDKQLEILQTELIKQKELHQQQFKQFERNLYLKESEFNKMKALNEQKIQHLTKQLEQSQRKETQMDSSFLSTKSEYTIQIRDVQSKYEQMITQLQERLLVQTDKTQQLQDQLNNLEQQNTQAQFKLQSKDSKIYEYQQQIQLLKNSVVQLPQIDNLNYEENEKQIVRLKEIIESQETQLKEKTSQLIQLKSSLEREQALIAQEKQFLEIQLKDLSEQLKLEKKNHEQTLGLFESQNDVNKSQVFSKQYMEMKDMHLNEMKQLEQEFEIQRRKMQQQIEYLNSELNKTESQLLYQQNDFTRELQQTKTQILNYEDNIQRLNREFMLLEQQKTRIQRELEEKLILKTKNQQQEIEELKRQNLNEYRLLQNKNEEQISQLRCMYELERQKIEQKFMEDRKTMEEKYNQMVEELESQFDNNQDEEIKKLQKKLKQNDLQMQQLSQHWQNENDLKQKQILSLEQVNNSLKISIQQFQDEQQNLQKQLQDLHQINQIKEEELNTLKQQGQYDSLNNNKQDQIEKIKQNNSLEKQKLTEQINELKKQLEDAQDENIKMKVEYEKQLALITQENEFNSHKVEQLQTQLQNYQQKNFTQLIKIESNVAQLTLETDLKEQQQKYEKLRQQYKEQEINNNKIVVDLQQQVEQLKTQLQEEQNNQQQKNVNLPTPQNIVSSNTQVINQLKQQNEKLQSELQEFKSLHERDTLLWEGKFKFLQQQKDQSKQDLQEAMKKFEFTINHLQKARQQDLEEESNSISEMLVTLEKKYQLQVLDLTEHHQAIVNEYAMKIEQLQKEITLNNMSNQNYHKGDYSDISSLYENQIEQIKLQYETKIEELYLNHTEERQIWRAKLSEAEEKLKEAEIRRSNMVFEHEKERAKWNIEKDELKYQKSDLQEQCQNLEQQKNKSDKKNKKVGTIRTRLSPNKSPGTFSNASKLGQSFDTFQQASMELPEENKSIHLNPGESFEAYYLAQKKFD</sequence>
<gene>
    <name evidence="3" type="ORF">GSPATT00001092001</name>
</gene>
<dbReference type="Gene3D" id="3.40.50.300">
    <property type="entry name" value="P-loop containing nucleotide triphosphate hydrolases"/>
    <property type="match status" value="1"/>
</dbReference>
<dbReference type="eggNOG" id="KOG2037">
    <property type="taxonomic scope" value="Eukaryota"/>
</dbReference>
<feature type="coiled-coil region" evidence="1">
    <location>
        <begin position="622"/>
        <end position="1223"/>
    </location>
</feature>
<dbReference type="Pfam" id="PF02841">
    <property type="entry name" value="GBP_C"/>
    <property type="match status" value="1"/>
</dbReference>
<dbReference type="HOGENOM" id="CLU_244258_0_0_1"/>
<evidence type="ECO:0000256" key="1">
    <source>
        <dbReference type="SAM" id="Coils"/>
    </source>
</evidence>
<dbReference type="GeneID" id="5024560"/>
<dbReference type="SUPFAM" id="SSF52540">
    <property type="entry name" value="P-loop containing nucleoside triphosphate hydrolases"/>
    <property type="match status" value="1"/>
</dbReference>
<dbReference type="Gene3D" id="1.20.1000.10">
    <property type="entry name" value="Guanylate-binding protein, C-terminal domain"/>
    <property type="match status" value="1"/>
</dbReference>
<dbReference type="OrthoDB" id="303817at2759"/>
<dbReference type="KEGG" id="ptm:GSPATT00001092001"/>
<protein>
    <recommendedName>
        <fullName evidence="2">Guanylate-binding protein/Atlastin C-terminal domain-containing protein</fullName>
    </recommendedName>
</protein>
<dbReference type="GO" id="GO:0005525">
    <property type="term" value="F:GTP binding"/>
    <property type="evidence" value="ECO:0000318"/>
    <property type="project" value="GO_Central"/>
</dbReference>
<dbReference type="InterPro" id="IPR027417">
    <property type="entry name" value="P-loop_NTPase"/>
</dbReference>
<evidence type="ECO:0000259" key="2">
    <source>
        <dbReference type="Pfam" id="PF02841"/>
    </source>
</evidence>
<accession>A0CKR1</accession>
<dbReference type="Proteomes" id="UP000000600">
    <property type="component" value="Unassembled WGS sequence"/>
</dbReference>
<name>A0CKR1_PARTE</name>
<proteinExistence type="predicted"/>
<dbReference type="InParanoid" id="A0CKR1"/>
<evidence type="ECO:0000313" key="4">
    <source>
        <dbReference type="Proteomes" id="UP000000600"/>
    </source>
</evidence>
<dbReference type="InterPro" id="IPR036543">
    <property type="entry name" value="Guanylate-bd_C_sf"/>
</dbReference>
<feature type="coiled-coil region" evidence="1">
    <location>
        <begin position="1294"/>
        <end position="1370"/>
    </location>
</feature>
<feature type="coiled-coil region" evidence="1">
    <location>
        <begin position="441"/>
        <end position="475"/>
    </location>
</feature>
<organism evidence="3 4">
    <name type="scientific">Paramecium tetraurelia</name>
    <dbReference type="NCBI Taxonomy" id="5888"/>
    <lineage>
        <taxon>Eukaryota</taxon>
        <taxon>Sar</taxon>
        <taxon>Alveolata</taxon>
        <taxon>Ciliophora</taxon>
        <taxon>Intramacronucleata</taxon>
        <taxon>Oligohymenophorea</taxon>
        <taxon>Peniculida</taxon>
        <taxon>Parameciidae</taxon>
        <taxon>Paramecium</taxon>
    </lineage>
</organism>
<dbReference type="GO" id="GO:0003924">
    <property type="term" value="F:GTPase activity"/>
    <property type="evidence" value="ECO:0000318"/>
    <property type="project" value="GO_Central"/>
</dbReference>
<dbReference type="FunFam" id="1.20.1000.10:FF:000019">
    <property type="entry name" value="Uncharacterized protein"/>
    <property type="match status" value="1"/>
</dbReference>
<evidence type="ECO:0000313" key="3">
    <source>
        <dbReference type="EMBL" id="CAK71378.1"/>
    </source>
</evidence>
<dbReference type="EMBL" id="CT868096">
    <property type="protein sequence ID" value="CAK71378.1"/>
    <property type="molecule type" value="Genomic_DNA"/>
</dbReference>